<evidence type="ECO:0000256" key="2">
    <source>
        <dbReference type="SAM" id="SignalP"/>
    </source>
</evidence>
<feature type="region of interest" description="Disordered" evidence="1">
    <location>
        <begin position="196"/>
        <end position="231"/>
    </location>
</feature>
<dbReference type="GeneID" id="108614056"/>
<evidence type="ECO:0000313" key="5">
    <source>
        <dbReference type="RefSeq" id="XP_017863492.1"/>
    </source>
</evidence>
<reference evidence="4" key="1">
    <citation type="journal article" date="1997" name="Nucleic Acids Res.">
        <title>tRNAscan-SE: a program for improved detection of transfer RNA genes in genomic sequence.</title>
        <authorList>
            <person name="Lowe T.M."/>
            <person name="Eddy S.R."/>
        </authorList>
    </citation>
    <scope>NUCLEOTIDE SEQUENCE [LARGE SCALE GENOMIC DNA]</scope>
</reference>
<dbReference type="RefSeq" id="XP_017863492.1">
    <property type="nucleotide sequence ID" value="XM_018008003.1"/>
</dbReference>
<reference evidence="5" key="3">
    <citation type="submission" date="2025-08" db="UniProtKB">
        <authorList>
            <consortium name="RefSeq"/>
        </authorList>
    </citation>
    <scope>IDENTIFICATION</scope>
    <source>
        <tissue evidence="5">Whole organism</tissue>
    </source>
</reference>
<dbReference type="Pfam" id="PF05267">
    <property type="entry name" value="DUF725"/>
    <property type="match status" value="1"/>
</dbReference>
<evidence type="ECO:0000313" key="4">
    <source>
        <dbReference type="Proteomes" id="UP000694904"/>
    </source>
</evidence>
<gene>
    <name evidence="5" type="primary">LOC108614056</name>
</gene>
<feature type="signal peptide" evidence="2">
    <location>
        <begin position="1"/>
        <end position="19"/>
    </location>
</feature>
<protein>
    <submittedName>
        <fullName evidence="5">Uncharacterized protein LOC108614056</fullName>
    </submittedName>
</protein>
<reference evidence="4" key="2">
    <citation type="journal article" date="2016" name="G3 (Bethesda)">
        <title>Genome Evolution in Three Species of Cactophilic Drosophila.</title>
        <authorList>
            <person name="Sanchez-Flores A."/>
            <person name="Penazola F."/>
            <person name="Carpinteyro-Ponce J."/>
            <person name="Nazario-Yepiz N."/>
            <person name="Abreu-Goodger C."/>
            <person name="Machado C.A."/>
            <person name="Markow T.A."/>
        </authorList>
    </citation>
    <scope>NUCLEOTIDE SEQUENCE [LARGE SCALE GENOMIC DNA]</scope>
</reference>
<evidence type="ECO:0000256" key="1">
    <source>
        <dbReference type="SAM" id="MobiDB-lite"/>
    </source>
</evidence>
<dbReference type="Proteomes" id="UP000694904">
    <property type="component" value="Chromosome 2"/>
</dbReference>
<keyword evidence="2" id="KW-0732">Signal</keyword>
<name>A0ABM1P8F6_DROAR</name>
<feature type="chain" id="PRO_5045983526" evidence="2">
    <location>
        <begin position="20"/>
        <end position="231"/>
    </location>
</feature>
<evidence type="ECO:0000259" key="3">
    <source>
        <dbReference type="Pfam" id="PF05267"/>
    </source>
</evidence>
<feature type="compositionally biased region" description="Polar residues" evidence="1">
    <location>
        <begin position="207"/>
        <end position="219"/>
    </location>
</feature>
<accession>A0ABM1P8F6</accession>
<proteinExistence type="predicted"/>
<organism evidence="4 5">
    <name type="scientific">Drosophila arizonae</name>
    <name type="common">Fruit fly</name>
    <dbReference type="NCBI Taxonomy" id="7263"/>
    <lineage>
        <taxon>Eukaryota</taxon>
        <taxon>Metazoa</taxon>
        <taxon>Ecdysozoa</taxon>
        <taxon>Arthropoda</taxon>
        <taxon>Hexapoda</taxon>
        <taxon>Insecta</taxon>
        <taxon>Pterygota</taxon>
        <taxon>Neoptera</taxon>
        <taxon>Endopterygota</taxon>
        <taxon>Diptera</taxon>
        <taxon>Brachycera</taxon>
        <taxon>Muscomorpha</taxon>
        <taxon>Ephydroidea</taxon>
        <taxon>Drosophilidae</taxon>
        <taxon>Drosophila</taxon>
    </lineage>
</organism>
<feature type="domain" description="Protein TsetseEP" evidence="3">
    <location>
        <begin position="50"/>
        <end position="169"/>
    </location>
</feature>
<keyword evidence="4" id="KW-1185">Reference proteome</keyword>
<sequence>MSLKVIVVLLALTISVALARNLQPSLKAAQKIRQLHSETLALAETHQSTSTTCFSIYNPLLNQVASNYEVEYERCIQAYETCSSNIDNLYKSARLELESSVYQSCRSLSNCNMITNAYSAFTCASTQAAEDSKIFYSISANASDLAARSKADYIEVETAKSVCINLAEKNYVEGTSRVYGQLNNCLLGYDIPNPPTVGPATRPPNYDDTTSDPYGSTWNYDYAPTYPGSSK</sequence>
<dbReference type="InterPro" id="IPR007931">
    <property type="entry name" value="TsetseEP"/>
</dbReference>